<reference evidence="5 6" key="1">
    <citation type="journal article" date="2020" name="Syst. Appl. Microbiol.">
        <title>Alienimonas chondri sp. nov., a novel planctomycete isolated from the biofilm of the red alga Chondrus crispus.</title>
        <authorList>
            <person name="Vitorino I."/>
            <person name="Albuquerque L."/>
            <person name="Wiegand S."/>
            <person name="Kallscheuer N."/>
            <person name="da Costa M.S."/>
            <person name="Lobo-da-Cunha A."/>
            <person name="Jogler C."/>
            <person name="Lage O.M."/>
        </authorList>
    </citation>
    <scope>NUCLEOTIDE SEQUENCE [LARGE SCALE GENOMIC DNA]</scope>
    <source>
        <strain evidence="5 6">LzC2</strain>
    </source>
</reference>
<dbReference type="Pfam" id="PF02741">
    <property type="entry name" value="FTR_C"/>
    <property type="match status" value="1"/>
</dbReference>
<comment type="caution">
    <text evidence="5">The sequence shown here is derived from an EMBL/GenBank/DDBJ whole genome shotgun (WGS) entry which is preliminary data.</text>
</comment>
<name>A0ABX1VAS3_9PLAN</name>
<keyword evidence="2 5" id="KW-0808">Transferase</keyword>
<accession>A0ABX1VAS3</accession>
<evidence type="ECO:0000259" key="3">
    <source>
        <dbReference type="Pfam" id="PF01913"/>
    </source>
</evidence>
<dbReference type="Gene3D" id="3.30.70.520">
    <property type="match status" value="2"/>
</dbReference>
<keyword evidence="5" id="KW-0012">Acyltransferase</keyword>
<dbReference type="NCBIfam" id="NF002554">
    <property type="entry name" value="PRK02114.1"/>
    <property type="match status" value="1"/>
</dbReference>
<organism evidence="5 6">
    <name type="scientific">Alienimonas chondri</name>
    <dbReference type="NCBI Taxonomy" id="2681879"/>
    <lineage>
        <taxon>Bacteria</taxon>
        <taxon>Pseudomonadati</taxon>
        <taxon>Planctomycetota</taxon>
        <taxon>Planctomycetia</taxon>
        <taxon>Planctomycetales</taxon>
        <taxon>Planctomycetaceae</taxon>
        <taxon>Alienimonas</taxon>
    </lineage>
</organism>
<dbReference type="SUPFAM" id="SSF55112">
    <property type="entry name" value="Formylmethanofuran:tetrahydromethanopterin formyltransferase"/>
    <property type="match status" value="2"/>
</dbReference>
<dbReference type="EMBL" id="WTPX01000028">
    <property type="protein sequence ID" value="NNJ25195.1"/>
    <property type="molecule type" value="Genomic_DNA"/>
</dbReference>
<dbReference type="GO" id="GO:0030270">
    <property type="term" value="F:formylmethanofuran-tetrahydromethanopterin N-formyltransferase activity"/>
    <property type="evidence" value="ECO:0007669"/>
    <property type="project" value="UniProtKB-EC"/>
</dbReference>
<dbReference type="Pfam" id="PF01913">
    <property type="entry name" value="FTR"/>
    <property type="match status" value="1"/>
</dbReference>
<protein>
    <submittedName>
        <fullName evidence="5">Formyltransferase/hydrolase complex subunit D</fullName>
        <ecNumber evidence="5">2.3.1.101</ecNumber>
    </submittedName>
</protein>
<gene>
    <name evidence="5" type="primary">fhcD</name>
    <name evidence="5" type="ORF">LzC2_12630</name>
</gene>
<dbReference type="InterPro" id="IPR022667">
    <property type="entry name" value="ForMFR_H4MPT_ForTrfase_N"/>
</dbReference>
<dbReference type="InterPro" id="IPR002770">
    <property type="entry name" value="ForMFR_H4MPT_ForTrfase_C"/>
</dbReference>
<feature type="domain" description="Formylmethanofuran: tetrahydromethanopterin formyltransferase Ftr C-terminal" evidence="4">
    <location>
        <begin position="152"/>
        <end position="298"/>
    </location>
</feature>
<dbReference type="RefSeq" id="WP_171184933.1">
    <property type="nucleotide sequence ID" value="NZ_WTPX01000028.1"/>
</dbReference>
<dbReference type="InterPro" id="IPR014053">
    <property type="entry name" value="ForMFR_H4MPT_ForTrfase"/>
</dbReference>
<comment type="similarity">
    <text evidence="1">Belongs to the FTR family.</text>
</comment>
<evidence type="ECO:0000256" key="1">
    <source>
        <dbReference type="ARBA" id="ARBA00006770"/>
    </source>
</evidence>
<dbReference type="EC" id="2.3.1.101" evidence="5"/>
<feature type="domain" description="Formylmethanofuran: tetrahydromethanopterin formyltransferase Ftr N-terminal" evidence="3">
    <location>
        <begin position="4"/>
        <end position="149"/>
    </location>
</feature>
<sequence length="309" mass="32751">MSAPIEDTYAEAFRSLFAEVLVTARDKTWLDHACANATGHASSTILCDCEAGVASFVDPADTPDGRPGAVLQFHVPRFRKDREEALYQSLLKRVSQNVLTCPTASAFSPMAEDIAAGRSIPLGRKIAYFGDGHEFEAERLGRAVWVIPILGGEFVMDRNFGFRDGVMGGNLWFLGESADAALDAGAAAVAAVSKCDGVIAPFPGGLAGSASKAGSNYKFLIASTFAEWCPTLKDKLGEKSLVPDGVKSIQEIIINGRDLESVAAATYAAIDAAKETPGLRLIRAGNYNGRLGKSFIPLIEGSTPWETGS</sequence>
<evidence type="ECO:0000259" key="4">
    <source>
        <dbReference type="Pfam" id="PF02741"/>
    </source>
</evidence>
<proteinExistence type="inferred from homology"/>
<dbReference type="Proteomes" id="UP000609651">
    <property type="component" value="Unassembled WGS sequence"/>
</dbReference>
<dbReference type="NCBIfam" id="TIGR03119">
    <property type="entry name" value="one_C_fhcD"/>
    <property type="match status" value="1"/>
</dbReference>
<keyword evidence="6" id="KW-1185">Reference proteome</keyword>
<evidence type="ECO:0000313" key="6">
    <source>
        <dbReference type="Proteomes" id="UP000609651"/>
    </source>
</evidence>
<dbReference type="InterPro" id="IPR023447">
    <property type="entry name" value="ForMFR_H4MPT_ForTrfase_fd-like"/>
</dbReference>
<evidence type="ECO:0000313" key="5">
    <source>
        <dbReference type="EMBL" id="NNJ25195.1"/>
    </source>
</evidence>
<evidence type="ECO:0000256" key="2">
    <source>
        <dbReference type="ARBA" id="ARBA00022679"/>
    </source>
</evidence>